<evidence type="ECO:0000313" key="2">
    <source>
        <dbReference type="Proteomes" id="UP000437709"/>
    </source>
</evidence>
<dbReference type="RefSeq" id="WP_152194248.1">
    <property type="nucleotide sequence ID" value="NZ_VUKD01000001.1"/>
</dbReference>
<protein>
    <submittedName>
        <fullName evidence="1">Uncharacterized protein</fullName>
    </submittedName>
</protein>
<reference evidence="1 2" key="1">
    <citation type="submission" date="2019-10" db="EMBL/GenBank/DDBJ databases">
        <title>Georgenia wutianyii sp. nov. and Georgenia yuyongxinii sp. nov. isolated from plateau pika (Ochotona curzoniae) in the Qinghai-Tibet plateau of China.</title>
        <authorList>
            <person name="Tian Z."/>
        </authorList>
    </citation>
    <scope>NUCLEOTIDE SEQUENCE [LARGE SCALE GENOMIC DNA]</scope>
    <source>
        <strain evidence="1 2">JCM 19765</strain>
    </source>
</reference>
<accession>A0A6N7ERN0</accession>
<comment type="caution">
    <text evidence="1">The sequence shown here is derived from an EMBL/GenBank/DDBJ whole genome shotgun (WGS) entry which is preliminary data.</text>
</comment>
<sequence>MDEAMQCFPGDSGGGVSELRAGLAAALATLGQAQGELRAAFPSAWTGTGASAFTHAVLAILHDSQAVDRALREADRAAYLADLEVDARVSGT</sequence>
<name>A0A6N7ERN0_9MICO</name>
<evidence type="ECO:0000313" key="1">
    <source>
        <dbReference type="EMBL" id="MPV38776.1"/>
    </source>
</evidence>
<dbReference type="Proteomes" id="UP000437709">
    <property type="component" value="Unassembled WGS sequence"/>
</dbReference>
<dbReference type="EMBL" id="WHPC01000109">
    <property type="protein sequence ID" value="MPV38776.1"/>
    <property type="molecule type" value="Genomic_DNA"/>
</dbReference>
<gene>
    <name evidence="1" type="ORF">GB881_17315</name>
</gene>
<organism evidence="1 2">
    <name type="scientific">Georgenia subflava</name>
    <dbReference type="NCBI Taxonomy" id="1622177"/>
    <lineage>
        <taxon>Bacteria</taxon>
        <taxon>Bacillati</taxon>
        <taxon>Actinomycetota</taxon>
        <taxon>Actinomycetes</taxon>
        <taxon>Micrococcales</taxon>
        <taxon>Bogoriellaceae</taxon>
        <taxon>Georgenia</taxon>
    </lineage>
</organism>
<dbReference type="AlphaFoldDB" id="A0A6N7ERN0"/>
<proteinExistence type="predicted"/>
<keyword evidence="2" id="KW-1185">Reference proteome</keyword>